<evidence type="ECO:0000256" key="1">
    <source>
        <dbReference type="SAM" id="MobiDB-lite"/>
    </source>
</evidence>
<keyword evidence="5" id="KW-1185">Reference proteome</keyword>
<accession>A0A074MFI6</accession>
<sequence>MSADMSADAGAEGSGFAARPPGGGVEDAARTGEPKRTAPLSVVIGSLSSVQGAILPAIFAAVSTGGAGVLIGLGVGLAITVIGSLFSYLGWRRLTYTVGEQDIRVESGVLSRSARSVPYERIQDVSLEQPLLARIFDLVAVKFETGAGGADDLALAYLSSAEGDRLRQLVRERRDDAQEEGARDEGAAAGAETQAARGEEGEALFAMDTGRILTFGLFEFSLAVFAVLGGLFQYANSFFDFDDIDERVVEQVVERQGGWIFELGAYGQVLTALAGLVAVLFIGSATGIVRTVAREWGFVLERTARGFRRRRGLFTRTDVVMPVHRVQGVQLTTGWMRYRFGWHGLSFVSLAQDAGSTSHVVAPFAQLSEIEPIVEVAGFRLPGDNENWHRASRKYRTDAMIWDSMWFFVAAVIAGVATAIWAPEWTWIAAAGPFVLGLLNAGLQALAWRFKRHALDETQIMAVSGILSPKKQIATRLKLHSVEIAQGPISRLRGYATVHLGLAGGEFSIPGVPLERAREVRAKVLETIASTDFSRLEGAGR</sequence>
<gene>
    <name evidence="4" type="ORF">EH32_01895</name>
</gene>
<feature type="compositionally biased region" description="Basic and acidic residues" evidence="1">
    <location>
        <begin position="174"/>
        <end position="186"/>
    </location>
</feature>
<feature type="transmembrane region" description="Helical" evidence="2">
    <location>
        <begin position="40"/>
        <end position="62"/>
    </location>
</feature>
<dbReference type="PANTHER" id="PTHR34473">
    <property type="entry name" value="UPF0699 TRANSMEMBRANE PROTEIN YDBS"/>
    <property type="match status" value="1"/>
</dbReference>
<evidence type="ECO:0000256" key="2">
    <source>
        <dbReference type="SAM" id="Phobius"/>
    </source>
</evidence>
<protein>
    <recommendedName>
        <fullName evidence="3">YdbS-like PH domain-containing protein</fullName>
    </recommendedName>
</protein>
<evidence type="ECO:0000259" key="3">
    <source>
        <dbReference type="Pfam" id="PF03703"/>
    </source>
</evidence>
<dbReference type="Proteomes" id="UP000027866">
    <property type="component" value="Unassembled WGS sequence"/>
</dbReference>
<feature type="compositionally biased region" description="Low complexity" evidence="1">
    <location>
        <begin position="187"/>
        <end position="196"/>
    </location>
</feature>
<dbReference type="InterPro" id="IPR005182">
    <property type="entry name" value="YdbS-like_PH"/>
</dbReference>
<evidence type="ECO:0000313" key="5">
    <source>
        <dbReference type="Proteomes" id="UP000027866"/>
    </source>
</evidence>
<feature type="region of interest" description="Disordered" evidence="1">
    <location>
        <begin position="1"/>
        <end position="33"/>
    </location>
</feature>
<dbReference type="InterPro" id="IPR014529">
    <property type="entry name" value="UCP026631"/>
</dbReference>
<organism evidence="4 5">
    <name type="scientific">Erythrobacter litoralis</name>
    <dbReference type="NCBI Taxonomy" id="39960"/>
    <lineage>
        <taxon>Bacteria</taxon>
        <taxon>Pseudomonadati</taxon>
        <taxon>Pseudomonadota</taxon>
        <taxon>Alphaproteobacteria</taxon>
        <taxon>Sphingomonadales</taxon>
        <taxon>Erythrobacteraceae</taxon>
        <taxon>Erythrobacter/Porphyrobacter group</taxon>
        <taxon>Erythrobacter</taxon>
    </lineage>
</organism>
<keyword evidence="2" id="KW-0472">Membrane</keyword>
<dbReference type="PIRSF" id="PIRSF026631">
    <property type="entry name" value="UCP026631"/>
    <property type="match status" value="1"/>
</dbReference>
<comment type="caution">
    <text evidence="4">The sequence shown here is derived from an EMBL/GenBank/DDBJ whole genome shotgun (WGS) entry which is preliminary data.</text>
</comment>
<feature type="transmembrane region" description="Helical" evidence="2">
    <location>
        <begin position="68"/>
        <end position="91"/>
    </location>
</feature>
<dbReference type="EMBL" id="JMIX01000012">
    <property type="protein sequence ID" value="KEO90598.1"/>
    <property type="molecule type" value="Genomic_DNA"/>
</dbReference>
<reference evidence="4 5" key="1">
    <citation type="submission" date="2014-04" db="EMBL/GenBank/DDBJ databases">
        <title>A comprehensive comparison of genomes of Erythrobacter spp. Strains.</title>
        <authorList>
            <person name="Zheng Q."/>
        </authorList>
    </citation>
    <scope>NUCLEOTIDE SEQUENCE [LARGE SCALE GENOMIC DNA]</scope>
    <source>
        <strain evidence="4 5">DSM 8509</strain>
    </source>
</reference>
<feature type="transmembrane region" description="Helical" evidence="2">
    <location>
        <begin position="269"/>
        <end position="293"/>
    </location>
</feature>
<proteinExistence type="predicted"/>
<dbReference type="AlphaFoldDB" id="A0A074MFI6"/>
<evidence type="ECO:0000313" key="4">
    <source>
        <dbReference type="EMBL" id="KEO90598.1"/>
    </source>
</evidence>
<feature type="domain" description="YdbS-like PH" evidence="3">
    <location>
        <begin position="91"/>
        <end position="168"/>
    </location>
</feature>
<feature type="transmembrane region" description="Helical" evidence="2">
    <location>
        <begin position="400"/>
        <end position="421"/>
    </location>
</feature>
<keyword evidence="2" id="KW-0812">Transmembrane</keyword>
<feature type="domain" description="YdbS-like PH" evidence="3">
    <location>
        <begin position="300"/>
        <end position="360"/>
    </location>
</feature>
<feature type="transmembrane region" description="Helical" evidence="2">
    <location>
        <begin position="427"/>
        <end position="448"/>
    </location>
</feature>
<feature type="region of interest" description="Disordered" evidence="1">
    <location>
        <begin position="174"/>
        <end position="196"/>
    </location>
</feature>
<dbReference type="PANTHER" id="PTHR34473:SF2">
    <property type="entry name" value="UPF0699 TRANSMEMBRANE PROTEIN YDBT"/>
    <property type="match status" value="1"/>
</dbReference>
<keyword evidence="2" id="KW-1133">Transmembrane helix</keyword>
<dbReference type="Pfam" id="PF03703">
    <property type="entry name" value="bPH_2"/>
    <property type="match status" value="3"/>
</dbReference>
<name>A0A074MFI6_9SPHN</name>
<feature type="transmembrane region" description="Helical" evidence="2">
    <location>
        <begin position="212"/>
        <end position="235"/>
    </location>
</feature>
<feature type="domain" description="YdbS-like PH" evidence="3">
    <location>
        <begin position="448"/>
        <end position="522"/>
    </location>
</feature>